<feature type="transmembrane region" description="Helical" evidence="1">
    <location>
        <begin position="100"/>
        <end position="120"/>
    </location>
</feature>
<dbReference type="NCBIfam" id="NF047472">
    <property type="entry name" value="LA_3696_Nterm"/>
    <property type="match status" value="1"/>
</dbReference>
<keyword evidence="1" id="KW-0812">Transmembrane</keyword>
<sequence>MSVITIPKPLRERLGDDGVDALIAVINDAKISSREDLATKSDIRELKMELLNHERKIDSIKSDLELKMGTIRSDLELKIESVRSDLELKIEKSKSDTLKWMFLFWAGQLLAMFAMLKAFIK</sequence>
<evidence type="ECO:0000313" key="3">
    <source>
        <dbReference type="Proteomes" id="UP000060487"/>
    </source>
</evidence>
<name>A0ABR5SFL3_9BACT</name>
<gene>
    <name evidence="2" type="ORF">ASN18_2263</name>
</gene>
<keyword evidence="1" id="KW-1133">Transmembrane helix</keyword>
<reference evidence="2 3" key="1">
    <citation type="submission" date="2015-11" db="EMBL/GenBank/DDBJ databases">
        <authorList>
            <person name="Lin W."/>
        </authorList>
    </citation>
    <scope>NUCLEOTIDE SEQUENCE [LARGE SCALE GENOMIC DNA]</scope>
    <source>
        <strain evidence="2 3">HCH-1</strain>
    </source>
</reference>
<accession>A0ABR5SFL3</accession>
<dbReference type="Proteomes" id="UP000060487">
    <property type="component" value="Unassembled WGS sequence"/>
</dbReference>
<keyword evidence="3" id="KW-1185">Reference proteome</keyword>
<evidence type="ECO:0000256" key="1">
    <source>
        <dbReference type="SAM" id="Phobius"/>
    </source>
</evidence>
<protein>
    <recommendedName>
        <fullName evidence="4">DUF1640 domain-containing protein</fullName>
    </recommendedName>
</protein>
<comment type="caution">
    <text evidence="2">The sequence shown here is derived from an EMBL/GenBank/DDBJ whole genome shotgun (WGS) entry which is preliminary data.</text>
</comment>
<evidence type="ECO:0008006" key="4">
    <source>
        <dbReference type="Google" id="ProtNLM"/>
    </source>
</evidence>
<keyword evidence="1" id="KW-0472">Membrane</keyword>
<dbReference type="EMBL" id="LNQR01000079">
    <property type="protein sequence ID" value="KWT83388.1"/>
    <property type="molecule type" value="Genomic_DNA"/>
</dbReference>
<organism evidence="2 3">
    <name type="scientific">Candidatus Magnetominusculus xianensis</name>
    <dbReference type="NCBI Taxonomy" id="1748249"/>
    <lineage>
        <taxon>Bacteria</taxon>
        <taxon>Pseudomonadati</taxon>
        <taxon>Nitrospirota</taxon>
        <taxon>Nitrospiria</taxon>
        <taxon>Nitrospirales</taxon>
        <taxon>Nitrospiraceae</taxon>
        <taxon>Candidatus Magnetominusculus</taxon>
    </lineage>
</organism>
<proteinExistence type="predicted"/>
<evidence type="ECO:0000313" key="2">
    <source>
        <dbReference type="EMBL" id="KWT83388.1"/>
    </source>
</evidence>
<dbReference type="RefSeq" id="WP_085052866.1">
    <property type="nucleotide sequence ID" value="NZ_LNQR01000079.1"/>
</dbReference>